<sequence>MGLSRRAYARHRGCAESAVRKAIATGRITPEPDGTIDPAKADAQWAAQTDPSQQRYRAPASGETAGAKAVRAEGKAVPRAAIDAVQETLRESGEGDPGGSMFLRARTANEVLKAQTARERLRKFKGELVDRARTIATVYALARRERDAWVQWPARVAALMAAELGVDPHQMETVLEKHVRRQLAELGEFKVELGRSL</sequence>
<dbReference type="KEGG" id="cdq:BOQ54_04810"/>
<dbReference type="Proteomes" id="UP000182703">
    <property type="component" value="Chromosome"/>
</dbReference>
<accession>A0AAC9JQY1</accession>
<proteinExistence type="predicted"/>
<dbReference type="AlphaFoldDB" id="A0AAC9JQY1"/>
<dbReference type="EMBL" id="CP018095">
    <property type="protein sequence ID" value="APF36729.1"/>
    <property type="molecule type" value="Genomic_DNA"/>
</dbReference>
<keyword evidence="2" id="KW-1185">Reference proteome</keyword>
<dbReference type="RefSeq" id="WP_071923409.1">
    <property type="nucleotide sequence ID" value="NZ_CP018095.1"/>
</dbReference>
<evidence type="ECO:0000313" key="1">
    <source>
        <dbReference type="EMBL" id="APF36729.1"/>
    </source>
</evidence>
<protein>
    <submittedName>
        <fullName evidence="1">Elements of external origin</fullName>
    </submittedName>
</protein>
<name>A0AAC9JQY1_9HYPH</name>
<gene>
    <name evidence="1" type="ORF">BOQ54_04810</name>
</gene>
<evidence type="ECO:0000313" key="2">
    <source>
        <dbReference type="Proteomes" id="UP000182703"/>
    </source>
</evidence>
<reference evidence="1 2" key="1">
    <citation type="submission" date="2016-11" db="EMBL/GenBank/DDBJ databases">
        <title>Complete genome sequence of the aerobically denitrifying bacterium Chelatococcus daeguensis TAD1.</title>
        <authorList>
            <person name="Yang Y."/>
            <person name="Huang S."/>
            <person name="Lin E."/>
        </authorList>
    </citation>
    <scope>NUCLEOTIDE SEQUENCE [LARGE SCALE GENOMIC DNA]</scope>
    <source>
        <strain evidence="1 2">TAD1</strain>
    </source>
</reference>
<organism evidence="1 2">
    <name type="scientific">Chelatococcus daeguensis</name>
    <dbReference type="NCBI Taxonomy" id="444444"/>
    <lineage>
        <taxon>Bacteria</taxon>
        <taxon>Pseudomonadati</taxon>
        <taxon>Pseudomonadota</taxon>
        <taxon>Alphaproteobacteria</taxon>
        <taxon>Hyphomicrobiales</taxon>
        <taxon>Chelatococcaceae</taxon>
        <taxon>Chelatococcus</taxon>
    </lineage>
</organism>